<dbReference type="GO" id="GO:0030246">
    <property type="term" value="F:carbohydrate binding"/>
    <property type="evidence" value="ECO:0007669"/>
    <property type="project" value="UniProtKB-KW"/>
</dbReference>
<comment type="caution">
    <text evidence="1">The sequence shown here is derived from an EMBL/GenBank/DDBJ whole genome shotgun (WGS) entry which is preliminary data.</text>
</comment>
<dbReference type="EMBL" id="BKCP01001780">
    <property type="protein sequence ID" value="GER27361.1"/>
    <property type="molecule type" value="Genomic_DNA"/>
</dbReference>
<evidence type="ECO:0000313" key="1">
    <source>
        <dbReference type="EMBL" id="GER27361.1"/>
    </source>
</evidence>
<keyword evidence="2" id="KW-1185">Reference proteome</keyword>
<sequence>MAKGKGNITTNFKFNSVFTFIVLRGFQFGIQKNFRQISEELIDDFCHCAKPTVRKTSWVDGNAGWRYSACEKYRMLGGCTYHNLECGSRELEKNSLESWVDLMLHYDREKLCSFWVNSSSCPTQLGVPIEP</sequence>
<proteinExistence type="predicted"/>
<accession>A0A5A7P467</accession>
<dbReference type="AlphaFoldDB" id="A0A5A7P467"/>
<protein>
    <submittedName>
        <fullName evidence="1">Mannose-binding lectin superfamily protein</fullName>
    </submittedName>
</protein>
<evidence type="ECO:0000313" key="2">
    <source>
        <dbReference type="Proteomes" id="UP000325081"/>
    </source>
</evidence>
<keyword evidence="1" id="KW-0430">Lectin</keyword>
<name>A0A5A7P467_STRAF</name>
<organism evidence="1 2">
    <name type="scientific">Striga asiatica</name>
    <name type="common">Asiatic witchweed</name>
    <name type="synonym">Buchnera asiatica</name>
    <dbReference type="NCBI Taxonomy" id="4170"/>
    <lineage>
        <taxon>Eukaryota</taxon>
        <taxon>Viridiplantae</taxon>
        <taxon>Streptophyta</taxon>
        <taxon>Embryophyta</taxon>
        <taxon>Tracheophyta</taxon>
        <taxon>Spermatophyta</taxon>
        <taxon>Magnoliopsida</taxon>
        <taxon>eudicotyledons</taxon>
        <taxon>Gunneridae</taxon>
        <taxon>Pentapetalae</taxon>
        <taxon>asterids</taxon>
        <taxon>lamiids</taxon>
        <taxon>Lamiales</taxon>
        <taxon>Orobanchaceae</taxon>
        <taxon>Buchnereae</taxon>
        <taxon>Striga</taxon>
    </lineage>
</organism>
<dbReference type="Proteomes" id="UP000325081">
    <property type="component" value="Unassembled WGS sequence"/>
</dbReference>
<gene>
    <name evidence="1" type="ORF">STAS_03058</name>
</gene>
<dbReference type="OrthoDB" id="2822301at2759"/>
<reference evidence="2" key="1">
    <citation type="journal article" date="2019" name="Curr. Biol.">
        <title>Genome Sequence of Striga asiatica Provides Insight into the Evolution of Plant Parasitism.</title>
        <authorList>
            <person name="Yoshida S."/>
            <person name="Kim S."/>
            <person name="Wafula E.K."/>
            <person name="Tanskanen J."/>
            <person name="Kim Y.M."/>
            <person name="Honaas L."/>
            <person name="Yang Z."/>
            <person name="Spallek T."/>
            <person name="Conn C.E."/>
            <person name="Ichihashi Y."/>
            <person name="Cheong K."/>
            <person name="Cui S."/>
            <person name="Der J.P."/>
            <person name="Gundlach H."/>
            <person name="Jiao Y."/>
            <person name="Hori C."/>
            <person name="Ishida J.K."/>
            <person name="Kasahara H."/>
            <person name="Kiba T."/>
            <person name="Kim M.S."/>
            <person name="Koo N."/>
            <person name="Laohavisit A."/>
            <person name="Lee Y.H."/>
            <person name="Lumba S."/>
            <person name="McCourt P."/>
            <person name="Mortimer J.C."/>
            <person name="Mutuku J.M."/>
            <person name="Nomura T."/>
            <person name="Sasaki-Sekimoto Y."/>
            <person name="Seto Y."/>
            <person name="Wang Y."/>
            <person name="Wakatake T."/>
            <person name="Sakakibara H."/>
            <person name="Demura T."/>
            <person name="Yamaguchi S."/>
            <person name="Yoneyama K."/>
            <person name="Manabe R.I."/>
            <person name="Nelson D.C."/>
            <person name="Schulman A.H."/>
            <person name="Timko M.P."/>
            <person name="dePamphilis C.W."/>
            <person name="Choi D."/>
            <person name="Shirasu K."/>
        </authorList>
    </citation>
    <scope>NUCLEOTIDE SEQUENCE [LARGE SCALE GENOMIC DNA]</scope>
    <source>
        <strain evidence="2">cv. UVA1</strain>
    </source>
</reference>